<dbReference type="RefSeq" id="WP_094002759.1">
    <property type="nucleotide sequence ID" value="NZ_CP091196.1"/>
</dbReference>
<dbReference type="EMBL" id="CP091196">
    <property type="protein sequence ID" value="UQS25154.1"/>
    <property type="molecule type" value="Genomic_DNA"/>
</dbReference>
<protein>
    <submittedName>
        <fullName evidence="2">RidA family protein</fullName>
    </submittedName>
</protein>
<organism evidence="2 3">
    <name type="scientific">Amycolatopsis thermalba</name>
    <dbReference type="NCBI Taxonomy" id="944492"/>
    <lineage>
        <taxon>Bacteria</taxon>
        <taxon>Bacillati</taxon>
        <taxon>Actinomycetota</taxon>
        <taxon>Actinomycetes</taxon>
        <taxon>Pseudonocardiales</taxon>
        <taxon>Pseudonocardiaceae</taxon>
        <taxon>Amycolatopsis</taxon>
    </lineage>
</organism>
<reference evidence="2" key="1">
    <citation type="submission" date="2022-01" db="EMBL/GenBank/DDBJ databases">
        <title>PSI-footprinting approach for the identification of protein synthesis inhibitor producers.</title>
        <authorList>
            <person name="Handel F."/>
            <person name="Kulik A."/>
            <person name="Wex K.W."/>
            <person name="Berscheid A."/>
            <person name="Saur J.S."/>
            <person name="Winkler A."/>
            <person name="Wibberg D."/>
            <person name="Kalinowski J."/>
            <person name="Broetz-Oesterhelt H."/>
            <person name="Mast Y."/>
        </authorList>
    </citation>
    <scope>NUCLEOTIDE SEQUENCE</scope>
    <source>
        <strain evidence="2">KNN 49.3e</strain>
    </source>
</reference>
<dbReference type="InterPro" id="IPR006175">
    <property type="entry name" value="YjgF/YER057c/UK114"/>
</dbReference>
<dbReference type="SUPFAM" id="SSF55298">
    <property type="entry name" value="YjgF-like"/>
    <property type="match status" value="1"/>
</dbReference>
<dbReference type="Proteomes" id="UP000830158">
    <property type="component" value="Chromosome"/>
</dbReference>
<comment type="similarity">
    <text evidence="1">Belongs to the RutC family.</text>
</comment>
<evidence type="ECO:0000313" key="3">
    <source>
        <dbReference type="Proteomes" id="UP000830158"/>
    </source>
</evidence>
<name>A0ABY4NYM1_9PSEU</name>
<dbReference type="PANTHER" id="PTHR11803">
    <property type="entry name" value="2-IMINOBUTANOATE/2-IMINOPROPANOATE DEAMINASE RIDA"/>
    <property type="match status" value="1"/>
</dbReference>
<dbReference type="CDD" id="cd00448">
    <property type="entry name" value="YjgF_YER057c_UK114_family"/>
    <property type="match status" value="1"/>
</dbReference>
<dbReference type="Pfam" id="PF01042">
    <property type="entry name" value="Ribonuc_L-PSP"/>
    <property type="match status" value="1"/>
</dbReference>
<dbReference type="PANTHER" id="PTHR11803:SF58">
    <property type="entry name" value="PROTEIN HMF1-RELATED"/>
    <property type="match status" value="1"/>
</dbReference>
<evidence type="ECO:0000313" key="2">
    <source>
        <dbReference type="EMBL" id="UQS25154.1"/>
    </source>
</evidence>
<sequence length="128" mass="13422">MRTNVDPGTAKGAYTPLIVAGDLLYVSGQGGFDADFAIVPGGIESETLTALGNLERILAEAGATVDDLVAVTCYLADIDDWAAMDAAYRRFFGDRQLPTRTTVGVAALPFGLRVEITAVAYRPGAGRP</sequence>
<dbReference type="Gene3D" id="3.30.1330.40">
    <property type="entry name" value="RutC-like"/>
    <property type="match status" value="1"/>
</dbReference>
<evidence type="ECO:0000256" key="1">
    <source>
        <dbReference type="ARBA" id="ARBA00010552"/>
    </source>
</evidence>
<proteinExistence type="inferred from homology"/>
<gene>
    <name evidence="2" type="ORF">L1857_21220</name>
</gene>
<dbReference type="InterPro" id="IPR035959">
    <property type="entry name" value="RutC-like_sf"/>
</dbReference>
<keyword evidence="3" id="KW-1185">Reference proteome</keyword>
<accession>A0ABY4NYM1</accession>